<reference evidence="15" key="1">
    <citation type="submission" date="2025-08" db="UniProtKB">
        <authorList>
            <consortium name="RefSeq"/>
        </authorList>
    </citation>
    <scope>IDENTIFICATION</scope>
</reference>
<protein>
    <submittedName>
        <fullName evidence="15">Hepatitis A virus cellular receptor 1 homolog isoform X2</fullName>
    </submittedName>
</protein>
<feature type="compositionally biased region" description="Low complexity" evidence="10">
    <location>
        <begin position="143"/>
        <end position="165"/>
    </location>
</feature>
<evidence type="ECO:0000256" key="12">
    <source>
        <dbReference type="SAM" id="SignalP"/>
    </source>
</evidence>
<dbReference type="AlphaFoldDB" id="A0A6P7JLG8"/>
<dbReference type="InterPro" id="IPR003599">
    <property type="entry name" value="Ig_sub"/>
</dbReference>
<organism evidence="14 15">
    <name type="scientific">Parambassis ranga</name>
    <name type="common">Indian glassy fish</name>
    <dbReference type="NCBI Taxonomy" id="210632"/>
    <lineage>
        <taxon>Eukaryota</taxon>
        <taxon>Metazoa</taxon>
        <taxon>Chordata</taxon>
        <taxon>Craniata</taxon>
        <taxon>Vertebrata</taxon>
        <taxon>Euteleostomi</taxon>
        <taxon>Actinopterygii</taxon>
        <taxon>Neopterygii</taxon>
        <taxon>Teleostei</taxon>
        <taxon>Neoteleostei</taxon>
        <taxon>Acanthomorphata</taxon>
        <taxon>Ovalentaria</taxon>
        <taxon>Ambassidae</taxon>
        <taxon>Parambassis</taxon>
    </lineage>
</organism>
<accession>A0A6P7JLG8</accession>
<evidence type="ECO:0000313" key="14">
    <source>
        <dbReference type="Proteomes" id="UP000515145"/>
    </source>
</evidence>
<dbReference type="InterPro" id="IPR007110">
    <property type="entry name" value="Ig-like_dom"/>
</dbReference>
<dbReference type="PANTHER" id="PTHR46608">
    <property type="entry name" value="T-CELL IMMUNOGLOBULIN AND MUCIN DOMAIN-CONTAINING PROTEIN 4"/>
    <property type="match status" value="1"/>
</dbReference>
<dbReference type="RefSeq" id="XP_028277710.1">
    <property type="nucleotide sequence ID" value="XM_028421909.1"/>
</dbReference>
<dbReference type="InterPro" id="IPR013106">
    <property type="entry name" value="Ig_V-set"/>
</dbReference>
<comment type="similarity">
    <text evidence="9">Belongs to the immunoglobulin superfamily. TIM family.</text>
</comment>
<keyword evidence="15" id="KW-0675">Receptor</keyword>
<keyword evidence="3 12" id="KW-0732">Signal</keyword>
<name>A0A6P7JLG8_9TELE</name>
<proteinExistence type="inferred from homology"/>
<evidence type="ECO:0000256" key="11">
    <source>
        <dbReference type="SAM" id="Phobius"/>
    </source>
</evidence>
<feature type="signal peptide" evidence="12">
    <location>
        <begin position="1"/>
        <end position="18"/>
    </location>
</feature>
<dbReference type="PANTHER" id="PTHR46608:SF3">
    <property type="entry name" value="T-CELL IMMUNOGLOBULIN AND MUCIN DOMAIN-CONTAINING PROTEIN 4"/>
    <property type="match status" value="1"/>
</dbReference>
<dbReference type="Pfam" id="PF07686">
    <property type="entry name" value="V-set"/>
    <property type="match status" value="1"/>
</dbReference>
<feature type="compositionally biased region" description="Pro residues" evidence="10">
    <location>
        <begin position="133"/>
        <end position="142"/>
    </location>
</feature>
<keyword evidence="7" id="KW-0325">Glycoprotein</keyword>
<dbReference type="InterPro" id="IPR036179">
    <property type="entry name" value="Ig-like_dom_sf"/>
</dbReference>
<evidence type="ECO:0000256" key="10">
    <source>
        <dbReference type="SAM" id="MobiDB-lite"/>
    </source>
</evidence>
<keyword evidence="5 11" id="KW-0472">Membrane</keyword>
<dbReference type="FunFam" id="2.60.40.10:FF:000774">
    <property type="entry name" value="Hepatitis A virus cellular receptor 1"/>
    <property type="match status" value="1"/>
</dbReference>
<dbReference type="InterPro" id="IPR013783">
    <property type="entry name" value="Ig-like_fold"/>
</dbReference>
<dbReference type="GO" id="GO:0001786">
    <property type="term" value="F:phosphatidylserine binding"/>
    <property type="evidence" value="ECO:0007669"/>
    <property type="project" value="TreeGrafter"/>
</dbReference>
<feature type="domain" description="Ig-like" evidence="13">
    <location>
        <begin position="8"/>
        <end position="108"/>
    </location>
</feature>
<dbReference type="GO" id="GO:0043277">
    <property type="term" value="P:apoptotic cell clearance"/>
    <property type="evidence" value="ECO:0007669"/>
    <property type="project" value="TreeGrafter"/>
</dbReference>
<evidence type="ECO:0000256" key="8">
    <source>
        <dbReference type="ARBA" id="ARBA00023319"/>
    </source>
</evidence>
<keyword evidence="14" id="KW-1185">Reference proteome</keyword>
<keyword evidence="4 11" id="KW-1133">Transmembrane helix</keyword>
<evidence type="ECO:0000256" key="2">
    <source>
        <dbReference type="ARBA" id="ARBA00022692"/>
    </source>
</evidence>
<evidence type="ECO:0000259" key="13">
    <source>
        <dbReference type="PROSITE" id="PS50835"/>
    </source>
</evidence>
<feature type="transmembrane region" description="Helical" evidence="11">
    <location>
        <begin position="179"/>
        <end position="203"/>
    </location>
</feature>
<evidence type="ECO:0000256" key="1">
    <source>
        <dbReference type="ARBA" id="ARBA00004479"/>
    </source>
</evidence>
<dbReference type="GO" id="GO:0016020">
    <property type="term" value="C:membrane"/>
    <property type="evidence" value="ECO:0007669"/>
    <property type="project" value="UniProtKB-SubCell"/>
</dbReference>
<feature type="chain" id="PRO_5028385090" evidence="12">
    <location>
        <begin position="19"/>
        <end position="254"/>
    </location>
</feature>
<keyword evidence="6" id="KW-1015">Disulfide bond</keyword>
<evidence type="ECO:0000256" key="4">
    <source>
        <dbReference type="ARBA" id="ARBA00022989"/>
    </source>
</evidence>
<gene>
    <name evidence="15" type="primary">LOC114446355</name>
</gene>
<dbReference type="PROSITE" id="PS50835">
    <property type="entry name" value="IG_LIKE"/>
    <property type="match status" value="1"/>
</dbReference>
<evidence type="ECO:0000313" key="15">
    <source>
        <dbReference type="RefSeq" id="XP_028277710.1"/>
    </source>
</evidence>
<dbReference type="SMART" id="SM00409">
    <property type="entry name" value="IG"/>
    <property type="match status" value="1"/>
</dbReference>
<evidence type="ECO:0000256" key="6">
    <source>
        <dbReference type="ARBA" id="ARBA00023157"/>
    </source>
</evidence>
<keyword evidence="2 11" id="KW-0812">Transmembrane</keyword>
<dbReference type="Gene3D" id="2.60.40.10">
    <property type="entry name" value="Immunoglobulins"/>
    <property type="match status" value="1"/>
</dbReference>
<comment type="subcellular location">
    <subcellularLocation>
        <location evidence="1">Membrane</location>
        <topology evidence="1">Single-pass type I membrane protein</topology>
    </subcellularLocation>
</comment>
<dbReference type="GeneID" id="114446355"/>
<evidence type="ECO:0000256" key="7">
    <source>
        <dbReference type="ARBA" id="ARBA00023180"/>
    </source>
</evidence>
<evidence type="ECO:0000256" key="5">
    <source>
        <dbReference type="ARBA" id="ARBA00023136"/>
    </source>
</evidence>
<dbReference type="GO" id="GO:0060097">
    <property type="term" value="P:cytoskeletal rearrangement involved in phagocytosis, engulfment"/>
    <property type="evidence" value="ECO:0007669"/>
    <property type="project" value="TreeGrafter"/>
</dbReference>
<evidence type="ECO:0000256" key="3">
    <source>
        <dbReference type="ARBA" id="ARBA00022729"/>
    </source>
</evidence>
<evidence type="ECO:0000256" key="9">
    <source>
        <dbReference type="ARBA" id="ARBA00038203"/>
    </source>
</evidence>
<dbReference type="Proteomes" id="UP000515145">
    <property type="component" value="Chromosome 14"/>
</dbReference>
<feature type="region of interest" description="Disordered" evidence="10">
    <location>
        <begin position="131"/>
        <end position="165"/>
    </location>
</feature>
<sequence length="254" mass="27090">MMLTVLLPALLTVCVCDSRTVTGQTGQSATLPCTYDVKTDGALHVCWGRGQIPIRGCSQQLIATDGRQVTQSLSDRFQLLGQLDRGNVSLTIHNITEADAGQYGCRAEVPGWFNDAKHQVELVVLRAPHTTPWTPPATPPATPAGTTATSQTAGHMTSTQTLRTSRSSGIKSAEDSGTLTAVLVCVLLGLVVLLAVAGLFIILRRRNLRTTAQQQVGTSVMFTSTSSTLHLHQAVDNIYQIEGDGTEGDYESCP</sequence>
<dbReference type="SUPFAM" id="SSF48726">
    <property type="entry name" value="Immunoglobulin"/>
    <property type="match status" value="1"/>
</dbReference>
<keyword evidence="8" id="KW-0393">Immunoglobulin domain</keyword>